<dbReference type="Proteomes" id="UP000487350">
    <property type="component" value="Unassembled WGS sequence"/>
</dbReference>
<evidence type="ECO:0000313" key="1">
    <source>
        <dbReference type="EMBL" id="MRD46704.1"/>
    </source>
</evidence>
<protein>
    <submittedName>
        <fullName evidence="1">Methylhydantoinase</fullName>
    </submittedName>
</protein>
<comment type="caution">
    <text evidence="1">The sequence shown here is derived from an EMBL/GenBank/DDBJ whole genome shotgun (WGS) entry which is preliminary data.</text>
</comment>
<keyword evidence="2" id="KW-1185">Reference proteome</keyword>
<accession>A0A844ARL3</accession>
<organism evidence="1 2">
    <name type="scientific">Caenimonas koreensis DSM 17982</name>
    <dbReference type="NCBI Taxonomy" id="1121255"/>
    <lineage>
        <taxon>Bacteria</taxon>
        <taxon>Pseudomonadati</taxon>
        <taxon>Pseudomonadota</taxon>
        <taxon>Betaproteobacteria</taxon>
        <taxon>Burkholderiales</taxon>
        <taxon>Comamonadaceae</taxon>
        <taxon>Caenimonas</taxon>
    </lineage>
</organism>
<dbReference type="RefSeq" id="WP_153584052.1">
    <property type="nucleotide sequence ID" value="NZ_WJBU01000005.1"/>
</dbReference>
<dbReference type="OrthoDB" id="3035695at2"/>
<dbReference type="EMBL" id="WJBU01000005">
    <property type="protein sequence ID" value="MRD46704.1"/>
    <property type="molecule type" value="Genomic_DNA"/>
</dbReference>
<name>A0A844ARL3_9BURK</name>
<dbReference type="InterPro" id="IPR029083">
    <property type="entry name" value="Imm32"/>
</dbReference>
<evidence type="ECO:0000313" key="2">
    <source>
        <dbReference type="Proteomes" id="UP000487350"/>
    </source>
</evidence>
<dbReference type="Pfam" id="PF15566">
    <property type="entry name" value="Imm32"/>
    <property type="match status" value="1"/>
</dbReference>
<proteinExistence type="predicted"/>
<reference evidence="1 2" key="1">
    <citation type="submission" date="2019-11" db="EMBL/GenBank/DDBJ databases">
        <title>Caenimonas koreensis gen. nov., sp. nov., isolated from activated sludge.</title>
        <authorList>
            <person name="Seung H.R."/>
        </authorList>
    </citation>
    <scope>NUCLEOTIDE SEQUENCE [LARGE SCALE GENOMIC DNA]</scope>
    <source>
        <strain evidence="1 2">EMB320</strain>
    </source>
</reference>
<dbReference type="AlphaFoldDB" id="A0A844ARL3"/>
<gene>
    <name evidence="1" type="ORF">GHT07_05420</name>
</gene>
<sequence>MDLLTFELGKDSDELFIHGDPSGLRRLSKLLDSLAEAADRGEFPHAHLFAAEWGGEELSSKEQEEGHRCLPHVKVFGWPDSSGAKPYQPN</sequence>